<dbReference type="AlphaFoldDB" id="R7Q8G9"/>
<dbReference type="KEGG" id="ccp:CHC_T00002379001"/>
<reference evidence="3" key="1">
    <citation type="journal article" date="2013" name="Proc. Natl. Acad. Sci. U.S.A.">
        <title>Genome structure and metabolic features in the red seaweed Chondrus crispus shed light on evolution of the Archaeplastida.</title>
        <authorList>
            <person name="Collen J."/>
            <person name="Porcel B."/>
            <person name="Carre W."/>
            <person name="Ball S.G."/>
            <person name="Chaparro C."/>
            <person name="Tonon T."/>
            <person name="Barbeyron T."/>
            <person name="Michel G."/>
            <person name="Noel B."/>
            <person name="Valentin K."/>
            <person name="Elias M."/>
            <person name="Artiguenave F."/>
            <person name="Arun A."/>
            <person name="Aury J.M."/>
            <person name="Barbosa-Neto J.F."/>
            <person name="Bothwell J.H."/>
            <person name="Bouget F.Y."/>
            <person name="Brillet L."/>
            <person name="Cabello-Hurtado F."/>
            <person name="Capella-Gutierrez S."/>
            <person name="Charrier B."/>
            <person name="Cladiere L."/>
            <person name="Cock J.M."/>
            <person name="Coelho S.M."/>
            <person name="Colleoni C."/>
            <person name="Czjzek M."/>
            <person name="Da Silva C."/>
            <person name="Delage L."/>
            <person name="Denoeud F."/>
            <person name="Deschamps P."/>
            <person name="Dittami S.M."/>
            <person name="Gabaldon T."/>
            <person name="Gachon C.M."/>
            <person name="Groisillier A."/>
            <person name="Herve C."/>
            <person name="Jabbari K."/>
            <person name="Katinka M."/>
            <person name="Kloareg B."/>
            <person name="Kowalczyk N."/>
            <person name="Labadie K."/>
            <person name="Leblanc C."/>
            <person name="Lopez P.J."/>
            <person name="McLachlan D.H."/>
            <person name="Meslet-Cladiere L."/>
            <person name="Moustafa A."/>
            <person name="Nehr Z."/>
            <person name="Nyvall Collen P."/>
            <person name="Panaud O."/>
            <person name="Partensky F."/>
            <person name="Poulain J."/>
            <person name="Rensing S.A."/>
            <person name="Rousvoal S."/>
            <person name="Samson G."/>
            <person name="Symeonidi A."/>
            <person name="Weissenbach J."/>
            <person name="Zambounis A."/>
            <person name="Wincker P."/>
            <person name="Boyen C."/>
        </authorList>
    </citation>
    <scope>NUCLEOTIDE SEQUENCE [LARGE SCALE GENOMIC DNA]</scope>
    <source>
        <strain evidence="3">cv. Stackhouse</strain>
    </source>
</reference>
<proteinExistence type="predicted"/>
<evidence type="ECO:0000313" key="3">
    <source>
        <dbReference type="Proteomes" id="UP000012073"/>
    </source>
</evidence>
<name>R7Q8G9_CHOCR</name>
<evidence type="ECO:0000256" key="1">
    <source>
        <dbReference type="SAM" id="MobiDB-lite"/>
    </source>
</evidence>
<dbReference type="EMBL" id="HG001654">
    <property type="protein sequence ID" value="CDF33681.1"/>
    <property type="molecule type" value="Genomic_DNA"/>
</dbReference>
<protein>
    <submittedName>
        <fullName evidence="2">Uncharacterized protein</fullName>
    </submittedName>
</protein>
<sequence length="365" mass="40965">MSSLPPTEGGDIPIPRNTTASSAVSWHPAVAQTSQTTTRNPFAAAARFVFAGSAKVARSRTSLVPRTGSVSLPLPPSRGSNTPISWEHLSSSRRTMVPTSGSRWASYEELRASHPMRDSELFSRAPWFHPQGLLDTALVMSYVDAGGWLPGGFRLETIQSWDWKTHIAVHSSCLRRDRQNGESLHDARSAMARLAFQRMSRTLSDVPIPPALQLDLGLYRTDGEISYAERLSQLDVSRWRGFFGPDTGALCWTRPIILAEFRYIRKGSRGNFKESIRFERRCRRRFGYMVPYQSVEAQRFHPRHLQGRYVRIPNCWGSLEMPGGCYVELPPCVSYVGSQLISDKDSGFWAVFASEWCAKVAAHIL</sequence>
<keyword evidence="3" id="KW-1185">Reference proteome</keyword>
<dbReference type="RefSeq" id="XP_005713500.1">
    <property type="nucleotide sequence ID" value="XM_005713443.1"/>
</dbReference>
<dbReference type="OrthoDB" id="11907at2759"/>
<accession>R7Q8G9</accession>
<evidence type="ECO:0000313" key="2">
    <source>
        <dbReference type="EMBL" id="CDF33681.1"/>
    </source>
</evidence>
<organism evidence="2 3">
    <name type="scientific">Chondrus crispus</name>
    <name type="common">Carrageen Irish moss</name>
    <name type="synonym">Polymorpha crispa</name>
    <dbReference type="NCBI Taxonomy" id="2769"/>
    <lineage>
        <taxon>Eukaryota</taxon>
        <taxon>Rhodophyta</taxon>
        <taxon>Florideophyceae</taxon>
        <taxon>Rhodymeniophycidae</taxon>
        <taxon>Gigartinales</taxon>
        <taxon>Gigartinaceae</taxon>
        <taxon>Chondrus</taxon>
    </lineage>
</organism>
<dbReference type="Gramene" id="CDF33681">
    <property type="protein sequence ID" value="CDF33681"/>
    <property type="gene ID" value="CHC_T00002379001"/>
</dbReference>
<gene>
    <name evidence="2" type="ORF">CHC_T00002379001</name>
</gene>
<feature type="region of interest" description="Disordered" evidence="1">
    <location>
        <begin position="1"/>
        <end position="36"/>
    </location>
</feature>
<dbReference type="GeneID" id="17321234"/>
<dbReference type="Proteomes" id="UP000012073">
    <property type="component" value="Unassembled WGS sequence"/>
</dbReference>